<proteinExistence type="predicted"/>
<dbReference type="InterPro" id="IPR013783">
    <property type="entry name" value="Ig-like_fold"/>
</dbReference>
<dbReference type="PIRSF" id="PIRSF011386">
    <property type="entry name" value="FixH"/>
    <property type="match status" value="1"/>
</dbReference>
<reference evidence="3" key="1">
    <citation type="submission" date="2018-05" db="EMBL/GenBank/DDBJ databases">
        <title>Genome sequencing of Phenylobacterium sp. HYN0004.</title>
        <authorList>
            <person name="Yi H."/>
            <person name="Baek C."/>
        </authorList>
    </citation>
    <scope>NUCLEOTIDE SEQUENCE [LARGE SCALE GENOMIC DNA]</scope>
    <source>
        <strain evidence="3">HYN0004</strain>
    </source>
</reference>
<keyword evidence="1" id="KW-0472">Membrane</keyword>
<dbReference type="EMBL" id="CP029479">
    <property type="protein sequence ID" value="AWM78425.1"/>
    <property type="molecule type" value="Genomic_DNA"/>
</dbReference>
<keyword evidence="3" id="KW-1185">Reference proteome</keyword>
<organism evidence="2 3">
    <name type="scientific">Phenylobacterium parvum</name>
    <dbReference type="NCBI Taxonomy" id="2201350"/>
    <lineage>
        <taxon>Bacteria</taxon>
        <taxon>Pseudomonadati</taxon>
        <taxon>Pseudomonadota</taxon>
        <taxon>Alphaproteobacteria</taxon>
        <taxon>Caulobacterales</taxon>
        <taxon>Caulobacteraceae</taxon>
        <taxon>Phenylobacterium</taxon>
    </lineage>
</organism>
<evidence type="ECO:0000313" key="2">
    <source>
        <dbReference type="EMBL" id="AWM78425.1"/>
    </source>
</evidence>
<accession>A0A2Z3HU95</accession>
<dbReference type="RefSeq" id="WP_110450991.1">
    <property type="nucleotide sequence ID" value="NZ_CP029479.1"/>
</dbReference>
<name>A0A2Z3HU95_9CAUL</name>
<keyword evidence="1" id="KW-0812">Transmembrane</keyword>
<protein>
    <submittedName>
        <fullName evidence="2">Ferredoxin</fullName>
    </submittedName>
</protein>
<dbReference type="Pfam" id="PF05751">
    <property type="entry name" value="FixH"/>
    <property type="match status" value="1"/>
</dbReference>
<dbReference type="KEGG" id="phb:HYN04_12100"/>
<dbReference type="Proteomes" id="UP000247763">
    <property type="component" value="Chromosome"/>
</dbReference>
<feature type="transmembrane region" description="Helical" evidence="1">
    <location>
        <begin position="20"/>
        <end position="41"/>
    </location>
</feature>
<dbReference type="AlphaFoldDB" id="A0A2Z3HU95"/>
<evidence type="ECO:0000313" key="3">
    <source>
        <dbReference type="Proteomes" id="UP000247763"/>
    </source>
</evidence>
<keyword evidence="1" id="KW-1133">Transmembrane helix</keyword>
<evidence type="ECO:0000256" key="1">
    <source>
        <dbReference type="SAM" id="Phobius"/>
    </source>
</evidence>
<gene>
    <name evidence="2" type="ORF">HYN04_12100</name>
</gene>
<sequence>MSPAPATEAAAPAGGWTLTGWHVLGVVVGFFAIVIALDVWFMTLAYRTFPGQVSDTPYEDGVAFNRRIARQEAQARLGWTATAGAGPGKARVEMRDASGTPVRGLALTGRLERPATEAGRTSLRFTETAPGRYEAPVAQPSGAWDLTFEARGGEGAFEGARRLTWP</sequence>
<dbReference type="OrthoDB" id="1495896at2"/>
<dbReference type="Gene3D" id="2.60.40.10">
    <property type="entry name" value="Immunoglobulins"/>
    <property type="match status" value="1"/>
</dbReference>
<dbReference type="InterPro" id="IPR018037">
    <property type="entry name" value="FixH_proteobacterial"/>
</dbReference>
<dbReference type="InterPro" id="IPR008620">
    <property type="entry name" value="FixH"/>
</dbReference>